<dbReference type="InterPro" id="IPR029472">
    <property type="entry name" value="Copia-like_N"/>
</dbReference>
<evidence type="ECO:0000313" key="4">
    <source>
        <dbReference type="Proteomes" id="UP001153076"/>
    </source>
</evidence>
<dbReference type="OrthoDB" id="5544992at2759"/>
<dbReference type="PANTHER" id="PTHR37610">
    <property type="entry name" value="CCHC-TYPE DOMAIN-CONTAINING PROTEIN"/>
    <property type="match status" value="1"/>
</dbReference>
<dbReference type="AlphaFoldDB" id="A0A9Q1GRJ9"/>
<evidence type="ECO:0000313" key="3">
    <source>
        <dbReference type="EMBL" id="KAJ8424274.1"/>
    </source>
</evidence>
<comment type="caution">
    <text evidence="3">The sequence shown here is derived from an EMBL/GenBank/DDBJ whole genome shotgun (WGS) entry which is preliminary data.</text>
</comment>
<dbReference type="Pfam" id="PF14244">
    <property type="entry name" value="Retrotran_gag_3"/>
    <property type="match status" value="1"/>
</dbReference>
<evidence type="ECO:0000256" key="1">
    <source>
        <dbReference type="SAM" id="MobiDB-lite"/>
    </source>
</evidence>
<gene>
    <name evidence="3" type="ORF">Cgig2_004696</name>
</gene>
<keyword evidence="4" id="KW-1185">Reference proteome</keyword>
<protein>
    <recommendedName>
        <fullName evidence="2">Retrotransposon Copia-like N-terminal domain-containing protein</fullName>
    </recommendedName>
</protein>
<sequence>MSGRSRNNFVELQNPLFVHPSDGHGSLDLKIKLNGSSNFRSRRQAIEIALSTKRKLPFVHGTLPRPTDDPIKGDQWDACNNLIMNSMSDSIAESILYVESAARIWRQLERRFAISNGSRKYKLNKDVYHLKQNGAPINEYYTRMRGIWEELSAMNDLPRFTTMSKNAEARCTVCGVKGHFKGKCWKVIGYPSWHTRGKKTSQRKGGTNKQGQLNTSFEGRTSRSGLKFANQAEYGNVHLCNGLVLKNTLVVPTFKYNLLSVSKLCKDNNCLAIFHEEICLFQDCATWKVKRVGALREGLYYLVNSPFTKVSQLQFSTCNQLNIHIVVVCWINASVQVLPRRKSRCPKLQQTRTCSSEVLAAPLEKVNNENHRVDETEFTNKRRRKMRAEEETNIKAFFESARQREKAIVNINS</sequence>
<feature type="compositionally biased region" description="Polar residues" evidence="1">
    <location>
        <begin position="203"/>
        <end position="218"/>
    </location>
</feature>
<accession>A0A9Q1GRJ9</accession>
<organism evidence="3 4">
    <name type="scientific">Carnegiea gigantea</name>
    <dbReference type="NCBI Taxonomy" id="171969"/>
    <lineage>
        <taxon>Eukaryota</taxon>
        <taxon>Viridiplantae</taxon>
        <taxon>Streptophyta</taxon>
        <taxon>Embryophyta</taxon>
        <taxon>Tracheophyta</taxon>
        <taxon>Spermatophyta</taxon>
        <taxon>Magnoliopsida</taxon>
        <taxon>eudicotyledons</taxon>
        <taxon>Gunneridae</taxon>
        <taxon>Pentapetalae</taxon>
        <taxon>Caryophyllales</taxon>
        <taxon>Cactineae</taxon>
        <taxon>Cactaceae</taxon>
        <taxon>Cactoideae</taxon>
        <taxon>Echinocereeae</taxon>
        <taxon>Carnegiea</taxon>
    </lineage>
</organism>
<dbReference type="PANTHER" id="PTHR37610:SF6">
    <property type="entry name" value="GAG-POLYPEPTIDE OF LTR COPIA-TYPE-RELATED"/>
    <property type="match status" value="1"/>
</dbReference>
<proteinExistence type="predicted"/>
<dbReference type="Proteomes" id="UP001153076">
    <property type="component" value="Unassembled WGS sequence"/>
</dbReference>
<dbReference type="EMBL" id="JAKOGI010001720">
    <property type="protein sequence ID" value="KAJ8424274.1"/>
    <property type="molecule type" value="Genomic_DNA"/>
</dbReference>
<feature type="domain" description="Retrotransposon Copia-like N-terminal" evidence="2">
    <location>
        <begin position="19"/>
        <end position="66"/>
    </location>
</feature>
<feature type="region of interest" description="Disordered" evidence="1">
    <location>
        <begin position="196"/>
        <end position="218"/>
    </location>
</feature>
<reference evidence="3" key="1">
    <citation type="submission" date="2022-04" db="EMBL/GenBank/DDBJ databases">
        <title>Carnegiea gigantea Genome sequencing and assembly v2.</title>
        <authorList>
            <person name="Copetti D."/>
            <person name="Sanderson M.J."/>
            <person name="Burquez A."/>
            <person name="Wojciechowski M.F."/>
        </authorList>
    </citation>
    <scope>NUCLEOTIDE SEQUENCE</scope>
    <source>
        <strain evidence="3">SGP5-SGP5p</strain>
        <tissue evidence="3">Aerial part</tissue>
    </source>
</reference>
<name>A0A9Q1GRJ9_9CARY</name>
<dbReference type="Pfam" id="PF14223">
    <property type="entry name" value="Retrotran_gag_2"/>
    <property type="match status" value="1"/>
</dbReference>
<evidence type="ECO:0000259" key="2">
    <source>
        <dbReference type="Pfam" id="PF14244"/>
    </source>
</evidence>